<name>A0A369BBU4_9FIRM</name>
<dbReference type="SUPFAM" id="SSF90002">
    <property type="entry name" value="Hypothetical protein YjiA, C-terminal domain"/>
    <property type="match status" value="1"/>
</dbReference>
<evidence type="ECO:0000256" key="4">
    <source>
        <dbReference type="ARBA" id="ARBA00034320"/>
    </source>
</evidence>
<dbReference type="GO" id="GO:0016787">
    <property type="term" value="F:hydrolase activity"/>
    <property type="evidence" value="ECO:0007669"/>
    <property type="project" value="UniProtKB-KW"/>
</dbReference>
<keyword evidence="9" id="KW-1185">Reference proteome</keyword>
<evidence type="ECO:0000256" key="3">
    <source>
        <dbReference type="ARBA" id="ARBA00023186"/>
    </source>
</evidence>
<comment type="catalytic activity">
    <reaction evidence="5">
        <text>GTP + H2O = GDP + phosphate + H(+)</text>
        <dbReference type="Rhea" id="RHEA:19669"/>
        <dbReference type="ChEBI" id="CHEBI:15377"/>
        <dbReference type="ChEBI" id="CHEBI:15378"/>
        <dbReference type="ChEBI" id="CHEBI:37565"/>
        <dbReference type="ChEBI" id="CHEBI:43474"/>
        <dbReference type="ChEBI" id="CHEBI:58189"/>
    </reaction>
    <physiologicalReaction direction="left-to-right" evidence="5">
        <dbReference type="Rhea" id="RHEA:19670"/>
    </physiologicalReaction>
</comment>
<comment type="caution">
    <text evidence="8">The sequence shown here is derived from an EMBL/GenBank/DDBJ whole genome shotgun (WGS) entry which is preliminary data.</text>
</comment>
<evidence type="ECO:0000256" key="5">
    <source>
        <dbReference type="ARBA" id="ARBA00049117"/>
    </source>
</evidence>
<evidence type="ECO:0000313" key="9">
    <source>
        <dbReference type="Proteomes" id="UP000253034"/>
    </source>
</evidence>
<evidence type="ECO:0000313" key="8">
    <source>
        <dbReference type="EMBL" id="RCX18881.1"/>
    </source>
</evidence>
<dbReference type="PANTHER" id="PTHR13748">
    <property type="entry name" value="COBW-RELATED"/>
    <property type="match status" value="1"/>
</dbReference>
<evidence type="ECO:0000256" key="1">
    <source>
        <dbReference type="ARBA" id="ARBA00022741"/>
    </source>
</evidence>
<evidence type="ECO:0000259" key="7">
    <source>
        <dbReference type="Pfam" id="PF07683"/>
    </source>
</evidence>
<dbReference type="AlphaFoldDB" id="A0A369BBU4"/>
<evidence type="ECO:0000259" key="6">
    <source>
        <dbReference type="Pfam" id="PF02492"/>
    </source>
</evidence>
<dbReference type="InterPro" id="IPR036627">
    <property type="entry name" value="CobW-likC_sf"/>
</dbReference>
<dbReference type="EMBL" id="QPJT01000004">
    <property type="protein sequence ID" value="RCX18881.1"/>
    <property type="molecule type" value="Genomic_DNA"/>
</dbReference>
<gene>
    <name evidence="8" type="ORF">DFR58_104152</name>
</gene>
<dbReference type="CDD" id="cd03112">
    <property type="entry name" value="CobW-like"/>
    <property type="match status" value="1"/>
</dbReference>
<keyword evidence="3" id="KW-0143">Chaperone</keyword>
<dbReference type="OrthoDB" id="9808822at2"/>
<organism evidence="8 9">
    <name type="scientific">Anaerobacterium chartisolvens</name>
    <dbReference type="NCBI Taxonomy" id="1297424"/>
    <lineage>
        <taxon>Bacteria</taxon>
        <taxon>Bacillati</taxon>
        <taxon>Bacillota</taxon>
        <taxon>Clostridia</taxon>
        <taxon>Eubacteriales</taxon>
        <taxon>Oscillospiraceae</taxon>
        <taxon>Anaerobacterium</taxon>
    </lineage>
</organism>
<evidence type="ECO:0000256" key="2">
    <source>
        <dbReference type="ARBA" id="ARBA00022801"/>
    </source>
</evidence>
<sequence>MKIKVDIISGFLGAGKTTLIKKLIKEKLFYEKLVIIENEFGEIGIDGSLLKKTGIEIKEINSGCICCTLAGDFEKAVSEVIQKYSPERIIIEPSGVGKLSDIIKSCKSPRLKDLLNINMLITVVDTERYAMYLSNFGEFFKDQIKSAKTVILSRTQKCGSTELEQAVSSINALNSTCNVITTPWEDLNAEIIISAAEQNALELLEKEIRNACKNEHSHCGCGHEHGHSHSHCGCGHEHGHSHSGSADDTFTAWGAETPKIYSQNQLEDILKSISESKSYGMVLRGKGILQVQDGRWVQFDYVSGEYDIKSTSSSYTGRLCIIGRDLKKDRLCELFKVNTQAR</sequence>
<dbReference type="Pfam" id="PF07683">
    <property type="entry name" value="CobW_C"/>
    <property type="match status" value="1"/>
</dbReference>
<dbReference type="InterPro" id="IPR051316">
    <property type="entry name" value="Zinc-reg_GTPase_activator"/>
</dbReference>
<comment type="similarity">
    <text evidence="4">Belongs to the SIMIBI class G3E GTPase family. ZNG1 subfamily.</text>
</comment>
<dbReference type="SUPFAM" id="SSF52540">
    <property type="entry name" value="P-loop containing nucleoside triphosphate hydrolases"/>
    <property type="match status" value="1"/>
</dbReference>
<dbReference type="PANTHER" id="PTHR13748:SF46">
    <property type="entry name" value="ZINC CHAPERONE YEIR"/>
    <property type="match status" value="1"/>
</dbReference>
<proteinExistence type="inferred from homology"/>
<dbReference type="GO" id="GO:0005737">
    <property type="term" value="C:cytoplasm"/>
    <property type="evidence" value="ECO:0007669"/>
    <property type="project" value="TreeGrafter"/>
</dbReference>
<dbReference type="Proteomes" id="UP000253034">
    <property type="component" value="Unassembled WGS sequence"/>
</dbReference>
<feature type="domain" description="CobW/HypB/UreG nucleotide-binding" evidence="6">
    <location>
        <begin position="5"/>
        <end position="179"/>
    </location>
</feature>
<keyword evidence="2" id="KW-0378">Hydrolase</keyword>
<dbReference type="InterPro" id="IPR027417">
    <property type="entry name" value="P-loop_NTPase"/>
</dbReference>
<keyword evidence="1" id="KW-0547">Nucleotide-binding</keyword>
<dbReference type="Gene3D" id="3.40.50.300">
    <property type="entry name" value="P-loop containing nucleotide triphosphate hydrolases"/>
    <property type="match status" value="1"/>
</dbReference>
<dbReference type="InterPro" id="IPR011629">
    <property type="entry name" value="CobW-like_C"/>
</dbReference>
<dbReference type="GO" id="GO:0000166">
    <property type="term" value="F:nucleotide binding"/>
    <property type="evidence" value="ECO:0007669"/>
    <property type="project" value="UniProtKB-KW"/>
</dbReference>
<dbReference type="Pfam" id="PF02492">
    <property type="entry name" value="cobW"/>
    <property type="match status" value="1"/>
</dbReference>
<protein>
    <submittedName>
        <fullName evidence="8">G3E family GTPase</fullName>
    </submittedName>
</protein>
<dbReference type="Gene3D" id="3.30.1220.10">
    <property type="entry name" value="CobW-like, C-terminal domain"/>
    <property type="match status" value="1"/>
</dbReference>
<feature type="domain" description="CobW C-terminal" evidence="7">
    <location>
        <begin position="260"/>
        <end position="336"/>
    </location>
</feature>
<accession>A0A369BBU4</accession>
<reference evidence="8 9" key="1">
    <citation type="submission" date="2018-07" db="EMBL/GenBank/DDBJ databases">
        <title>Genomic Encyclopedia of Type Strains, Phase IV (KMG-IV): sequencing the most valuable type-strain genomes for metagenomic binning, comparative biology and taxonomic classification.</title>
        <authorList>
            <person name="Goeker M."/>
        </authorList>
    </citation>
    <scope>NUCLEOTIDE SEQUENCE [LARGE SCALE GENOMIC DNA]</scope>
    <source>
        <strain evidence="8 9">DSM 27016</strain>
    </source>
</reference>
<dbReference type="RefSeq" id="WP_114296725.1">
    <property type="nucleotide sequence ID" value="NZ_QPJT01000004.1"/>
</dbReference>
<dbReference type="InterPro" id="IPR003495">
    <property type="entry name" value="CobW/HypB/UreG_nucleotide-bd"/>
</dbReference>